<accession>A0AA36BSF8</accession>
<dbReference type="PANTHER" id="PTHR47027">
    <property type="entry name" value="REVERSE TRANSCRIPTASE DOMAIN-CONTAINING PROTEIN"/>
    <property type="match status" value="1"/>
</dbReference>
<dbReference type="InterPro" id="IPR000477">
    <property type="entry name" value="RT_dom"/>
</dbReference>
<dbReference type="CDD" id="cd22929">
    <property type="entry name" value="HFD_POLE4-like"/>
    <property type="match status" value="1"/>
</dbReference>
<dbReference type="InterPro" id="IPR043502">
    <property type="entry name" value="DNA/RNA_pol_sf"/>
</dbReference>
<dbReference type="InterPro" id="IPR009072">
    <property type="entry name" value="Histone-fold"/>
</dbReference>
<organism evidence="3 4">
    <name type="scientific">Octopus vulgaris</name>
    <name type="common">Common octopus</name>
    <dbReference type="NCBI Taxonomy" id="6645"/>
    <lineage>
        <taxon>Eukaryota</taxon>
        <taxon>Metazoa</taxon>
        <taxon>Spiralia</taxon>
        <taxon>Lophotrochozoa</taxon>
        <taxon>Mollusca</taxon>
        <taxon>Cephalopoda</taxon>
        <taxon>Coleoidea</taxon>
        <taxon>Octopodiformes</taxon>
        <taxon>Octopoda</taxon>
        <taxon>Incirrata</taxon>
        <taxon>Octopodidae</taxon>
        <taxon>Octopus</taxon>
    </lineage>
</organism>
<dbReference type="Proteomes" id="UP001162480">
    <property type="component" value="Chromosome 23"/>
</dbReference>
<dbReference type="PROSITE" id="PS50878">
    <property type="entry name" value="RT_POL"/>
    <property type="match status" value="1"/>
</dbReference>
<dbReference type="Pfam" id="PF00078">
    <property type="entry name" value="RVT_1"/>
    <property type="match status" value="1"/>
</dbReference>
<evidence type="ECO:0000313" key="3">
    <source>
        <dbReference type="EMBL" id="CAI9739758.1"/>
    </source>
</evidence>
<feature type="compositionally biased region" description="Basic and acidic residues" evidence="1">
    <location>
        <begin position="187"/>
        <end position="197"/>
    </location>
</feature>
<dbReference type="EMBL" id="OX597836">
    <property type="protein sequence ID" value="CAI9739758.1"/>
    <property type="molecule type" value="Genomic_DNA"/>
</dbReference>
<name>A0AA36BSF8_OCTVU</name>
<feature type="region of interest" description="Disordered" evidence="1">
    <location>
        <begin position="175"/>
        <end position="205"/>
    </location>
</feature>
<reference evidence="3" key="1">
    <citation type="submission" date="2023-08" db="EMBL/GenBank/DDBJ databases">
        <authorList>
            <person name="Alioto T."/>
            <person name="Alioto T."/>
            <person name="Gomez Garrido J."/>
        </authorList>
    </citation>
    <scope>NUCLEOTIDE SEQUENCE</scope>
</reference>
<dbReference type="SUPFAM" id="SSF56672">
    <property type="entry name" value="DNA/RNA polymerases"/>
    <property type="match status" value="1"/>
</dbReference>
<evidence type="ECO:0000256" key="1">
    <source>
        <dbReference type="SAM" id="MobiDB-lite"/>
    </source>
</evidence>
<gene>
    <name evidence="3" type="ORF">OCTVUL_1B011067</name>
</gene>
<dbReference type="PANTHER" id="PTHR47027:SF8">
    <property type="entry name" value="RIBONUCLEASE H"/>
    <property type="match status" value="1"/>
</dbReference>
<dbReference type="AlphaFoldDB" id="A0AA36BSF8"/>
<dbReference type="Gene3D" id="1.10.20.10">
    <property type="entry name" value="Histone, subunit A"/>
    <property type="match status" value="1"/>
</dbReference>
<evidence type="ECO:0000259" key="2">
    <source>
        <dbReference type="PROSITE" id="PS50878"/>
    </source>
</evidence>
<dbReference type="InterPro" id="IPR003958">
    <property type="entry name" value="CBFA_NFYB_domain"/>
</dbReference>
<evidence type="ECO:0000313" key="4">
    <source>
        <dbReference type="Proteomes" id="UP001162480"/>
    </source>
</evidence>
<keyword evidence="4" id="KW-1185">Reference proteome</keyword>
<sequence>MGTPSHLVQLIRSLYQNQEAIVRTPYGDTDWFEIGKGTRQGCILSPAAFNMYAEKVMRNAGLEDSSIGVRIGGRNINNLRYADDTTLLAESGKDLEDLVLLVKKESEKFGLYLDVKKTKIMSTSATTNINMKIDNEDIEVVDDFIFLGSKINRDGSSFVSLSTFSLFNCLSKKMAGETPDDPNGNENSEKELRKDDSDQTETNGVTSDKLVKLPISRIRKIIKLDPDVSLASQEAMVALTKATELFVQYLSREAAIYTFQGKRKTLQRKDLDNAVERTDTLAFLDGALE</sequence>
<protein>
    <submittedName>
        <fullName evidence="3">DNA polymerase epsilon subunit 4</fullName>
    </submittedName>
</protein>
<dbReference type="SUPFAM" id="SSF47113">
    <property type="entry name" value="Histone-fold"/>
    <property type="match status" value="1"/>
</dbReference>
<proteinExistence type="predicted"/>
<feature type="domain" description="Reverse transcriptase" evidence="2">
    <location>
        <begin position="1"/>
        <end position="151"/>
    </location>
</feature>
<dbReference type="GO" id="GO:0046982">
    <property type="term" value="F:protein heterodimerization activity"/>
    <property type="evidence" value="ECO:0007669"/>
    <property type="project" value="InterPro"/>
</dbReference>
<dbReference type="Pfam" id="PF00808">
    <property type="entry name" value="CBFD_NFYB_HMF"/>
    <property type="match status" value="1"/>
</dbReference>